<dbReference type="PANTHER" id="PTHR45339:SF5">
    <property type="entry name" value="HISTIDINE KINASE"/>
    <property type="match status" value="1"/>
</dbReference>
<dbReference type="SUPFAM" id="SSF55874">
    <property type="entry name" value="ATPase domain of HSP90 chaperone/DNA topoisomerase II/histidine kinase"/>
    <property type="match status" value="1"/>
</dbReference>
<dbReference type="SUPFAM" id="SSF55785">
    <property type="entry name" value="PYP-like sensor domain (PAS domain)"/>
    <property type="match status" value="1"/>
</dbReference>
<evidence type="ECO:0000256" key="3">
    <source>
        <dbReference type="ARBA" id="ARBA00012438"/>
    </source>
</evidence>
<evidence type="ECO:0000256" key="7">
    <source>
        <dbReference type="ARBA" id="ARBA00022989"/>
    </source>
</evidence>
<dbReference type="PRINTS" id="PR00344">
    <property type="entry name" value="BCTRLSENSOR"/>
</dbReference>
<dbReference type="Proteomes" id="UP000294359">
    <property type="component" value="Chromosome"/>
</dbReference>
<dbReference type="EMBL" id="CP038026">
    <property type="protein sequence ID" value="QBQ34919.1"/>
    <property type="molecule type" value="Genomic_DNA"/>
</dbReference>
<dbReference type="InterPro" id="IPR035965">
    <property type="entry name" value="PAS-like_dom_sf"/>
</dbReference>
<dbReference type="SMART" id="SM00448">
    <property type="entry name" value="REC"/>
    <property type="match status" value="1"/>
</dbReference>
<evidence type="ECO:0000259" key="12">
    <source>
        <dbReference type="PROSITE" id="PS50109"/>
    </source>
</evidence>
<dbReference type="CDD" id="cd17546">
    <property type="entry name" value="REC_hyHK_CKI1_RcsC-like"/>
    <property type="match status" value="1"/>
</dbReference>
<dbReference type="NCBIfam" id="TIGR00229">
    <property type="entry name" value="sensory_box"/>
    <property type="match status" value="1"/>
</dbReference>
<name>A0ABX5S3K9_9BURK</name>
<evidence type="ECO:0000313" key="18">
    <source>
        <dbReference type="Proteomes" id="UP000294359"/>
    </source>
</evidence>
<feature type="transmembrane region" description="Helical" evidence="11">
    <location>
        <begin position="151"/>
        <end position="172"/>
    </location>
</feature>
<feature type="domain" description="PAS" evidence="14">
    <location>
        <begin position="765"/>
        <end position="811"/>
    </location>
</feature>
<evidence type="ECO:0000256" key="1">
    <source>
        <dbReference type="ARBA" id="ARBA00000085"/>
    </source>
</evidence>
<dbReference type="SMART" id="SM00388">
    <property type="entry name" value="HisKA"/>
    <property type="match status" value="1"/>
</dbReference>
<evidence type="ECO:0000259" key="13">
    <source>
        <dbReference type="PROSITE" id="PS50110"/>
    </source>
</evidence>
<feature type="transmembrane region" description="Helical" evidence="11">
    <location>
        <begin position="299"/>
        <end position="319"/>
    </location>
</feature>
<dbReference type="Gene3D" id="3.30.450.20">
    <property type="entry name" value="PAS domain"/>
    <property type="match status" value="1"/>
</dbReference>
<dbReference type="InterPro" id="IPR004358">
    <property type="entry name" value="Sig_transdc_His_kin-like_C"/>
</dbReference>
<keyword evidence="8 11" id="KW-0472">Membrane</keyword>
<evidence type="ECO:0000256" key="11">
    <source>
        <dbReference type="SAM" id="Phobius"/>
    </source>
</evidence>
<dbReference type="InterPro" id="IPR007895">
    <property type="entry name" value="MASE1"/>
</dbReference>
<dbReference type="Pfam" id="PF13426">
    <property type="entry name" value="PAS_9"/>
    <property type="match status" value="1"/>
</dbReference>
<comment type="subcellular location">
    <subcellularLocation>
        <location evidence="2">Cell membrane</location>
        <topology evidence="2">Multi-pass membrane protein</topology>
    </subcellularLocation>
</comment>
<feature type="transmembrane region" description="Helical" evidence="11">
    <location>
        <begin position="263"/>
        <end position="287"/>
    </location>
</feature>
<feature type="transmembrane region" description="Helical" evidence="11">
    <location>
        <begin position="230"/>
        <end position="251"/>
    </location>
</feature>
<feature type="modified residue" description="4-aspartylphosphate" evidence="9">
    <location>
        <position position="1333"/>
    </location>
</feature>
<sequence>MSDPSQGASVPPTMSSGPRLAGRVNVSPLYASKHFQCWQPSIWAALPLRHERTPCRAVSARLRGDTSGNYASKHYRFDASARWRRVPADSGMMFPSTELEPTRPMLTRSRPAPAATVGANLLCLAACLGAAALCLALAIPRANGSPMWLPAGVALAALLIQGRAVAPAVWLANVLFNLYLMGAEDGLNGARAGVAVLIGTSNVAVLLLAQRVISALHVTVARDSGAVVHGYLATAAICAALDAAVGTLALTSSGALPVAERGAAALVWWLGSVTAMLVVTPLICAWADPAERRRLRRHAAETAAVLAVTAALAATVFHLDWQEDSLQFASAFLLLAPVMWAAVRLGAGVTTTAVAIVAAGAVLTTLGGASPFVTRSQLHSLLGMDLYLAIVAVTGMVLTNTSAGHRTPAVAPARSRWPVLMLALCLTVTVGAWHAAARTTERRIHDQFEAVADAAWRQIDYRLTNYRRLLRAGKALFDASDNVTAAEWHSFASSFDIETAFPGIQGLGFASWVAAGDAAAFEQAQQDHWPAFRIWPSIGNAHCAVITFIEPHGVRNDRAMGFNMYSEPNRRATMAAAARLERIGSTGTVVLVQEIGNARQLGFLMYEPVYARGAPHATPAQRMAALRGFVFSPFRLGDMVASMISRDAPFTLRIWDGPKVPGREIFRNDADRPRAGRYAHPLALSQAVAIDETGRYWTIELTATEAFETAIDRHNSLIILALGTLISVLVFEVIKSLATTRQRALRLARDMTQEVQEQGRAVERSEARLRLFTASVRSHAIIFLDGAGNVEAWNEGAANLFGYSDEETAGRPLPVWHDAGGGAVALAHAASTGTSAGLRTFVRKDGSTFLGEMQLSAVRPDADGTPTGYAFIVRDVTEAEAAGEQMRRAKEHAESASQAKSSFVANMSHELRTPMNAVLGLATLLSRTRLDNEQLNFVNMIRSSGQTLLAVLNDVLDFSRIEAGRIELSPVPTPLEAVAQTAAALMAVSGGGRLRLVVDVDPALPDEVVVDPLRLEQILTNLIGNALKFTERGSVNCAFRAGGLAADGRLLLRVEVSDTGIGMDPAQQQRLFSPFVQADASTSRRFGGTGLGLTIARGLAERMDGRIDVTSAPGHGSTFVLTVPVAPVPDATDRYRLAPPWVDIDVLLFESGEEVAAVLANATARWGWRLHPVNDFDQARVTLGGTGPLPHRLALVGPGSQGTTPLALLTPRKARLPAGFAVIQISAGFAATPLGAAQAFAYALVHAPATRATLHAAIAQLSGHTAPADTMAAVPTPMAGMHVLLAEDNPINQTVAVTMLRYAGAEVTVADNGRAAVDALRRDPGRYAVVLMDVQMPELDGLQAARIVRDTLGLAVPIIAMTAGVTEGERAACTEAGMNDFIAKPVEEESMVATVLHWRGRALPAV</sequence>
<dbReference type="EC" id="2.7.13.3" evidence="3"/>
<dbReference type="SMART" id="SM01079">
    <property type="entry name" value="CHASE"/>
    <property type="match status" value="1"/>
</dbReference>
<dbReference type="Pfam" id="PF00512">
    <property type="entry name" value="HisKA"/>
    <property type="match status" value="1"/>
</dbReference>
<feature type="domain" description="Response regulatory" evidence="13">
    <location>
        <begin position="1282"/>
        <end position="1399"/>
    </location>
</feature>
<feature type="transmembrane region" description="Helical" evidence="11">
    <location>
        <begin position="117"/>
        <end position="139"/>
    </location>
</feature>
<evidence type="ECO:0000256" key="5">
    <source>
        <dbReference type="ARBA" id="ARBA00022553"/>
    </source>
</evidence>
<dbReference type="PANTHER" id="PTHR45339">
    <property type="entry name" value="HYBRID SIGNAL TRANSDUCTION HISTIDINE KINASE J"/>
    <property type="match status" value="1"/>
</dbReference>
<dbReference type="CDD" id="cd00130">
    <property type="entry name" value="PAS"/>
    <property type="match status" value="1"/>
</dbReference>
<keyword evidence="18" id="KW-1185">Reference proteome</keyword>
<evidence type="ECO:0000256" key="4">
    <source>
        <dbReference type="ARBA" id="ARBA00022475"/>
    </source>
</evidence>
<dbReference type="PROSITE" id="PS50112">
    <property type="entry name" value="PAS"/>
    <property type="match status" value="1"/>
</dbReference>
<evidence type="ECO:0000256" key="9">
    <source>
        <dbReference type="PROSITE-ProRule" id="PRU00169"/>
    </source>
</evidence>
<dbReference type="Gene3D" id="3.30.450.350">
    <property type="entry name" value="CHASE domain"/>
    <property type="match status" value="1"/>
</dbReference>
<feature type="domain" description="CHASE" evidence="16">
    <location>
        <begin position="479"/>
        <end position="646"/>
    </location>
</feature>
<dbReference type="Gene3D" id="3.30.565.10">
    <property type="entry name" value="Histidine kinase-like ATPase, C-terminal domain"/>
    <property type="match status" value="1"/>
</dbReference>
<gene>
    <name evidence="17" type="ORF">E1742_01030</name>
</gene>
<dbReference type="InterPro" id="IPR006189">
    <property type="entry name" value="CHASE_dom"/>
</dbReference>
<dbReference type="Pfam" id="PF02518">
    <property type="entry name" value="HATPase_c"/>
    <property type="match status" value="1"/>
</dbReference>
<reference evidence="17 18" key="1">
    <citation type="submission" date="2019-03" db="EMBL/GenBank/DDBJ databases">
        <title>Draft Genome Sequences of Six Type Strains of the Genus Massilia.</title>
        <authorList>
            <person name="Miess H."/>
            <person name="Frediansyhah A."/>
            <person name="Gross H."/>
        </authorList>
    </citation>
    <scope>NUCLEOTIDE SEQUENCE [LARGE SCALE GENOMIC DNA]</scope>
    <source>
        <strain evidence="17 18">DSM 17505</strain>
    </source>
</reference>
<evidence type="ECO:0000259" key="15">
    <source>
        <dbReference type="PROSITE" id="PS50113"/>
    </source>
</evidence>
<keyword evidence="5 9" id="KW-0597">Phosphoprotein</keyword>
<dbReference type="Pfam" id="PF03924">
    <property type="entry name" value="CHASE"/>
    <property type="match status" value="1"/>
</dbReference>
<dbReference type="InterPro" id="IPR005467">
    <property type="entry name" value="His_kinase_dom"/>
</dbReference>
<proteinExistence type="predicted"/>
<dbReference type="SUPFAM" id="SSF52172">
    <property type="entry name" value="CheY-like"/>
    <property type="match status" value="1"/>
</dbReference>
<keyword evidence="7 11" id="KW-1133">Transmembrane helix</keyword>
<feature type="region of interest" description="Disordered" evidence="10">
    <location>
        <begin position="1"/>
        <end position="21"/>
    </location>
</feature>
<dbReference type="Pfam" id="PF00072">
    <property type="entry name" value="Response_reg"/>
    <property type="match status" value="1"/>
</dbReference>
<dbReference type="PROSITE" id="PS50113">
    <property type="entry name" value="PAC"/>
    <property type="match status" value="1"/>
</dbReference>
<dbReference type="InterPro" id="IPR003661">
    <property type="entry name" value="HisK_dim/P_dom"/>
</dbReference>
<dbReference type="InterPro" id="IPR011006">
    <property type="entry name" value="CheY-like_superfamily"/>
</dbReference>
<comment type="catalytic activity">
    <reaction evidence="1">
        <text>ATP + protein L-histidine = ADP + protein N-phospho-L-histidine.</text>
        <dbReference type="EC" id="2.7.13.3"/>
    </reaction>
</comment>
<dbReference type="CDD" id="cd00082">
    <property type="entry name" value="HisKA"/>
    <property type="match status" value="1"/>
</dbReference>
<feature type="transmembrane region" description="Helical" evidence="11">
    <location>
        <begin position="386"/>
        <end position="405"/>
    </location>
</feature>
<feature type="compositionally biased region" description="Polar residues" evidence="10">
    <location>
        <begin position="1"/>
        <end position="16"/>
    </location>
</feature>
<feature type="transmembrane region" description="Helical" evidence="11">
    <location>
        <begin position="355"/>
        <end position="374"/>
    </location>
</feature>
<dbReference type="InterPro" id="IPR036890">
    <property type="entry name" value="HATPase_C_sf"/>
</dbReference>
<dbReference type="InterPro" id="IPR000014">
    <property type="entry name" value="PAS"/>
</dbReference>
<dbReference type="Gene3D" id="1.10.287.130">
    <property type="match status" value="1"/>
</dbReference>
<dbReference type="CDD" id="cd16922">
    <property type="entry name" value="HATPase_EvgS-ArcB-TorS-like"/>
    <property type="match status" value="1"/>
</dbReference>
<dbReference type="PROSITE" id="PS50109">
    <property type="entry name" value="HIS_KIN"/>
    <property type="match status" value="1"/>
</dbReference>
<dbReference type="InterPro" id="IPR036097">
    <property type="entry name" value="HisK_dim/P_sf"/>
</dbReference>
<organism evidence="17 18">
    <name type="scientific">Pseudoduganella plicata</name>
    <dbReference type="NCBI Taxonomy" id="321984"/>
    <lineage>
        <taxon>Bacteria</taxon>
        <taxon>Pseudomonadati</taxon>
        <taxon>Pseudomonadota</taxon>
        <taxon>Betaproteobacteria</taxon>
        <taxon>Burkholderiales</taxon>
        <taxon>Oxalobacteraceae</taxon>
        <taxon>Telluria group</taxon>
        <taxon>Pseudoduganella</taxon>
    </lineage>
</organism>
<feature type="transmembrane region" description="Helical" evidence="11">
    <location>
        <begin position="325"/>
        <end position="343"/>
    </location>
</feature>
<dbReference type="SMART" id="SM00387">
    <property type="entry name" value="HATPase_c"/>
    <property type="match status" value="1"/>
</dbReference>
<dbReference type="InterPro" id="IPR001789">
    <property type="entry name" value="Sig_transdc_resp-reg_receiver"/>
</dbReference>
<evidence type="ECO:0000256" key="8">
    <source>
        <dbReference type="ARBA" id="ARBA00023136"/>
    </source>
</evidence>
<feature type="domain" description="PAC" evidence="15">
    <location>
        <begin position="835"/>
        <end position="888"/>
    </location>
</feature>
<feature type="transmembrane region" description="Helical" evidence="11">
    <location>
        <begin position="417"/>
        <end position="436"/>
    </location>
</feature>
<evidence type="ECO:0000256" key="2">
    <source>
        <dbReference type="ARBA" id="ARBA00004651"/>
    </source>
</evidence>
<evidence type="ECO:0000256" key="6">
    <source>
        <dbReference type="ARBA" id="ARBA00022692"/>
    </source>
</evidence>
<accession>A0ABX5S3K9</accession>
<dbReference type="PROSITE" id="PS50110">
    <property type="entry name" value="RESPONSE_REGULATORY"/>
    <property type="match status" value="1"/>
</dbReference>
<dbReference type="PROSITE" id="PS50839">
    <property type="entry name" value="CHASE"/>
    <property type="match status" value="1"/>
</dbReference>
<feature type="transmembrane region" description="Helical" evidence="11">
    <location>
        <begin position="192"/>
        <end position="209"/>
    </location>
</feature>
<dbReference type="SUPFAM" id="SSF47384">
    <property type="entry name" value="Homodimeric domain of signal transducing histidine kinase"/>
    <property type="match status" value="1"/>
</dbReference>
<keyword evidence="4" id="KW-1003">Cell membrane</keyword>
<dbReference type="InterPro" id="IPR042240">
    <property type="entry name" value="CHASE_sf"/>
</dbReference>
<dbReference type="Gene3D" id="3.40.50.2300">
    <property type="match status" value="1"/>
</dbReference>
<evidence type="ECO:0000313" key="17">
    <source>
        <dbReference type="EMBL" id="QBQ34919.1"/>
    </source>
</evidence>
<dbReference type="InterPro" id="IPR003594">
    <property type="entry name" value="HATPase_dom"/>
</dbReference>
<evidence type="ECO:0000259" key="16">
    <source>
        <dbReference type="PROSITE" id="PS50839"/>
    </source>
</evidence>
<dbReference type="Pfam" id="PF05231">
    <property type="entry name" value="MASE1"/>
    <property type="match status" value="1"/>
</dbReference>
<keyword evidence="6 11" id="KW-0812">Transmembrane</keyword>
<protein>
    <recommendedName>
        <fullName evidence="3">histidine kinase</fullName>
        <ecNumber evidence="3">2.7.13.3</ecNumber>
    </recommendedName>
</protein>
<evidence type="ECO:0000256" key="10">
    <source>
        <dbReference type="SAM" id="MobiDB-lite"/>
    </source>
</evidence>
<evidence type="ECO:0000259" key="14">
    <source>
        <dbReference type="PROSITE" id="PS50112"/>
    </source>
</evidence>
<dbReference type="InterPro" id="IPR000700">
    <property type="entry name" value="PAS-assoc_C"/>
</dbReference>
<feature type="domain" description="Histidine kinase" evidence="12">
    <location>
        <begin position="906"/>
        <end position="1127"/>
    </location>
</feature>